<dbReference type="RefSeq" id="WP_380625215.1">
    <property type="nucleotide sequence ID" value="NZ_JBHSDK010000061.1"/>
</dbReference>
<reference evidence="3" key="1">
    <citation type="journal article" date="2019" name="Int. J. Syst. Evol. Microbiol.">
        <title>The Global Catalogue of Microorganisms (GCM) 10K type strain sequencing project: providing services to taxonomists for standard genome sequencing and annotation.</title>
        <authorList>
            <consortium name="The Broad Institute Genomics Platform"/>
            <consortium name="The Broad Institute Genome Sequencing Center for Infectious Disease"/>
            <person name="Wu L."/>
            <person name="Ma J."/>
        </authorList>
    </citation>
    <scope>NUCLEOTIDE SEQUENCE [LARGE SCALE GENOMIC DNA]</scope>
    <source>
        <strain evidence="3">IBRC-M 10908</strain>
    </source>
</reference>
<name>A0ABV8U591_9ACTN</name>
<feature type="domain" description="AB hydrolase-1" evidence="1">
    <location>
        <begin position="28"/>
        <end position="262"/>
    </location>
</feature>
<sequence length="276" mass="29344">MTTDLRTGRLPVPGADLYYDVSGEGPPLVLVPGGGGDAGVFDAMRPLLDEHHTVISYDPRCCSRSTEHDPATQDVAVHADDVRRLIEHTAEGPVRLFGTSAGAIVGLAAARDRPGLFKRTVLHEPPLFELLPDAESHRAMVDRTVELFHAEGPGPAMAHFGEANGPEESPEPVAPRLSGEAATRLAGNTEAFLARTLPSFTRYLPDLDSLPSTGITVGVGRNSRNQTAGRAAVELARRLGSDPVVFPGGHLGTVEHPERFARLLLDLLNGAPSRPS</sequence>
<keyword evidence="2" id="KW-0378">Hydrolase</keyword>
<evidence type="ECO:0000259" key="1">
    <source>
        <dbReference type="Pfam" id="PF12697"/>
    </source>
</evidence>
<dbReference type="Pfam" id="PF12697">
    <property type="entry name" value="Abhydrolase_6"/>
    <property type="match status" value="1"/>
</dbReference>
<dbReference type="PANTHER" id="PTHR43433">
    <property type="entry name" value="HYDROLASE, ALPHA/BETA FOLD FAMILY PROTEIN"/>
    <property type="match status" value="1"/>
</dbReference>
<dbReference type="InterPro" id="IPR000073">
    <property type="entry name" value="AB_hydrolase_1"/>
</dbReference>
<organism evidence="2 3">
    <name type="scientific">Salininema proteolyticum</name>
    <dbReference type="NCBI Taxonomy" id="1607685"/>
    <lineage>
        <taxon>Bacteria</taxon>
        <taxon>Bacillati</taxon>
        <taxon>Actinomycetota</taxon>
        <taxon>Actinomycetes</taxon>
        <taxon>Glycomycetales</taxon>
        <taxon>Glycomycetaceae</taxon>
        <taxon>Salininema</taxon>
    </lineage>
</organism>
<dbReference type="InterPro" id="IPR050471">
    <property type="entry name" value="AB_hydrolase"/>
</dbReference>
<dbReference type="SUPFAM" id="SSF53474">
    <property type="entry name" value="alpha/beta-Hydrolases"/>
    <property type="match status" value="1"/>
</dbReference>
<dbReference type="Gene3D" id="3.40.50.1820">
    <property type="entry name" value="alpha/beta hydrolase"/>
    <property type="match status" value="1"/>
</dbReference>
<dbReference type="Proteomes" id="UP001595823">
    <property type="component" value="Unassembled WGS sequence"/>
</dbReference>
<accession>A0ABV8U591</accession>
<comment type="caution">
    <text evidence="2">The sequence shown here is derived from an EMBL/GenBank/DDBJ whole genome shotgun (WGS) entry which is preliminary data.</text>
</comment>
<evidence type="ECO:0000313" key="3">
    <source>
        <dbReference type="Proteomes" id="UP001595823"/>
    </source>
</evidence>
<dbReference type="PANTHER" id="PTHR43433:SF5">
    <property type="entry name" value="AB HYDROLASE-1 DOMAIN-CONTAINING PROTEIN"/>
    <property type="match status" value="1"/>
</dbReference>
<proteinExistence type="predicted"/>
<evidence type="ECO:0000313" key="2">
    <source>
        <dbReference type="EMBL" id="MFC4337833.1"/>
    </source>
</evidence>
<dbReference type="InterPro" id="IPR029058">
    <property type="entry name" value="AB_hydrolase_fold"/>
</dbReference>
<dbReference type="GO" id="GO:0016787">
    <property type="term" value="F:hydrolase activity"/>
    <property type="evidence" value="ECO:0007669"/>
    <property type="project" value="UniProtKB-KW"/>
</dbReference>
<protein>
    <submittedName>
        <fullName evidence="2">Alpha/beta fold hydrolase</fullName>
    </submittedName>
</protein>
<gene>
    <name evidence="2" type="ORF">ACFPET_21800</name>
</gene>
<dbReference type="EMBL" id="JBHSDK010000061">
    <property type="protein sequence ID" value="MFC4337833.1"/>
    <property type="molecule type" value="Genomic_DNA"/>
</dbReference>
<keyword evidence="3" id="KW-1185">Reference proteome</keyword>